<evidence type="ECO:0000313" key="6">
    <source>
        <dbReference type="Proteomes" id="UP000321571"/>
    </source>
</evidence>
<dbReference type="GO" id="GO:0030163">
    <property type="term" value="P:protein catabolic process"/>
    <property type="evidence" value="ECO:0007669"/>
    <property type="project" value="UniProtKB-UniRule"/>
</dbReference>
<dbReference type="Gene3D" id="3.40.630.70">
    <property type="entry name" value="Leucyl/phenylalanyl-tRNA-protein transferase, C-terminal domain"/>
    <property type="match status" value="1"/>
</dbReference>
<evidence type="ECO:0000313" key="5">
    <source>
        <dbReference type="EMBL" id="TXL57462.1"/>
    </source>
</evidence>
<dbReference type="Proteomes" id="UP000321571">
    <property type="component" value="Unassembled WGS sequence"/>
</dbReference>
<proteinExistence type="inferred from homology"/>
<evidence type="ECO:0000256" key="4">
    <source>
        <dbReference type="HAMAP-Rule" id="MF_00688"/>
    </source>
</evidence>
<keyword evidence="1 4" id="KW-0963">Cytoplasm</keyword>
<dbReference type="InterPro" id="IPR004616">
    <property type="entry name" value="Leu/Phe-tRNA_Trfase"/>
</dbReference>
<gene>
    <name evidence="4" type="primary">aat</name>
    <name evidence="5" type="ORF">FHP06_13875</name>
</gene>
<dbReference type="OrthoDB" id="9790282at2"/>
<dbReference type="RefSeq" id="WP_147687395.1">
    <property type="nucleotide sequence ID" value="NZ_VDUX01000007.1"/>
</dbReference>
<dbReference type="PANTHER" id="PTHR30098">
    <property type="entry name" value="LEUCYL/PHENYLALANYL-TRNA--PROTEIN TRANSFERASE"/>
    <property type="match status" value="1"/>
</dbReference>
<dbReference type="NCBIfam" id="TIGR00667">
    <property type="entry name" value="aat"/>
    <property type="match status" value="1"/>
</dbReference>
<evidence type="ECO:0000256" key="3">
    <source>
        <dbReference type="ARBA" id="ARBA00023315"/>
    </source>
</evidence>
<comment type="caution">
    <text evidence="5">The sequence shown here is derived from an EMBL/GenBank/DDBJ whole genome shotgun (WGS) entry which is preliminary data.</text>
</comment>
<dbReference type="Pfam" id="PF03588">
    <property type="entry name" value="Leu_Phe_trans"/>
    <property type="match status" value="1"/>
</dbReference>
<name>A0A5C8ND85_9ACTN</name>
<dbReference type="AlphaFoldDB" id="A0A5C8ND85"/>
<evidence type="ECO:0000256" key="1">
    <source>
        <dbReference type="ARBA" id="ARBA00022490"/>
    </source>
</evidence>
<organism evidence="5 6">
    <name type="scientific">Aeromicrobium terrae</name>
    <dbReference type="NCBI Taxonomy" id="2498846"/>
    <lineage>
        <taxon>Bacteria</taxon>
        <taxon>Bacillati</taxon>
        <taxon>Actinomycetota</taxon>
        <taxon>Actinomycetes</taxon>
        <taxon>Propionibacteriales</taxon>
        <taxon>Nocardioidaceae</taxon>
        <taxon>Aeromicrobium</taxon>
    </lineage>
</organism>
<protein>
    <recommendedName>
        <fullName evidence="4">Leucyl/phenylalanyl-tRNA--protein transferase</fullName>
        <ecNumber evidence="4">2.3.2.6</ecNumber>
    </recommendedName>
    <alternativeName>
        <fullName evidence="4">L/F-transferase</fullName>
    </alternativeName>
    <alternativeName>
        <fullName evidence="4">Leucyltransferase</fullName>
    </alternativeName>
    <alternativeName>
        <fullName evidence="4">Phenyalanyltransferase</fullName>
    </alternativeName>
</protein>
<evidence type="ECO:0000256" key="2">
    <source>
        <dbReference type="ARBA" id="ARBA00022679"/>
    </source>
</evidence>
<dbReference type="SUPFAM" id="SSF55729">
    <property type="entry name" value="Acyl-CoA N-acyltransferases (Nat)"/>
    <property type="match status" value="1"/>
</dbReference>
<dbReference type="EC" id="2.3.2.6" evidence="4"/>
<dbReference type="Gene3D" id="3.30.70.3550">
    <property type="entry name" value="Leucyl/phenylalanyl-tRNA-protein transferase, N-terminal domain"/>
    <property type="match status" value="1"/>
</dbReference>
<keyword evidence="6" id="KW-1185">Reference proteome</keyword>
<dbReference type="GO" id="GO:0008914">
    <property type="term" value="F:leucyl-tRNA--protein transferase activity"/>
    <property type="evidence" value="ECO:0007669"/>
    <property type="project" value="UniProtKB-UniRule"/>
</dbReference>
<accession>A0A5C8ND85</accession>
<reference evidence="5 6" key="1">
    <citation type="submission" date="2019-06" db="EMBL/GenBank/DDBJ databases">
        <title>Aeromicrobium sp. nov., isolated from a maize field.</title>
        <authorList>
            <person name="Lin S.-Y."/>
            <person name="Tsai C.-F."/>
            <person name="Young C.-C."/>
        </authorList>
    </citation>
    <scope>NUCLEOTIDE SEQUENCE [LARGE SCALE GENOMIC DNA]</scope>
    <source>
        <strain evidence="5 6">CC-CFT486</strain>
    </source>
</reference>
<comment type="subcellular location">
    <subcellularLocation>
        <location evidence="4">Cytoplasm</location>
    </subcellularLocation>
</comment>
<comment type="catalytic activity">
    <reaction evidence="4">
        <text>L-phenylalanyl-tRNA(Phe) + an N-terminal L-alpha-aminoacyl-[protein] = an N-terminal L-phenylalanyl-L-alpha-aminoacyl-[protein] + tRNA(Phe)</text>
        <dbReference type="Rhea" id="RHEA:43632"/>
        <dbReference type="Rhea" id="RHEA-COMP:9668"/>
        <dbReference type="Rhea" id="RHEA-COMP:9699"/>
        <dbReference type="Rhea" id="RHEA-COMP:10636"/>
        <dbReference type="Rhea" id="RHEA-COMP:10637"/>
        <dbReference type="ChEBI" id="CHEBI:78442"/>
        <dbReference type="ChEBI" id="CHEBI:78531"/>
        <dbReference type="ChEBI" id="CHEBI:78597"/>
        <dbReference type="ChEBI" id="CHEBI:83561"/>
        <dbReference type="EC" id="2.3.2.6"/>
    </reaction>
</comment>
<dbReference type="InterPro" id="IPR042203">
    <property type="entry name" value="Leu/Phe-tRNA_Trfase_C"/>
</dbReference>
<comment type="catalytic activity">
    <reaction evidence="4">
        <text>N-terminal L-arginyl-[protein] + L-leucyl-tRNA(Leu) = N-terminal L-leucyl-L-arginyl-[protein] + tRNA(Leu) + H(+)</text>
        <dbReference type="Rhea" id="RHEA:50416"/>
        <dbReference type="Rhea" id="RHEA-COMP:9613"/>
        <dbReference type="Rhea" id="RHEA-COMP:9622"/>
        <dbReference type="Rhea" id="RHEA-COMP:12672"/>
        <dbReference type="Rhea" id="RHEA-COMP:12673"/>
        <dbReference type="ChEBI" id="CHEBI:15378"/>
        <dbReference type="ChEBI" id="CHEBI:64719"/>
        <dbReference type="ChEBI" id="CHEBI:78442"/>
        <dbReference type="ChEBI" id="CHEBI:78494"/>
        <dbReference type="ChEBI" id="CHEBI:133044"/>
        <dbReference type="EC" id="2.3.2.6"/>
    </reaction>
</comment>
<keyword evidence="3 4" id="KW-0012">Acyltransferase</keyword>
<sequence>MTPVDLPPSPWVFDPASWPADDCVAVGADLEPATIVDAYRHGAFPMPHDGELLWWSPVRRGVLEPGGMKVSRSLRRSARRFEITVDTAFAQVIDACADPRRPGAWIDTRMRDAYVRLHELGWAHCVEARLDGRLVGGLYGLAVGGLFAGESMFHSETDASKVALLALVERVGPDALVDVQWQTPHLASLGVVEWDRSRYLAALPALVDRPPLDLR</sequence>
<dbReference type="GO" id="GO:0005737">
    <property type="term" value="C:cytoplasm"/>
    <property type="evidence" value="ECO:0007669"/>
    <property type="project" value="UniProtKB-SubCell"/>
</dbReference>
<dbReference type="HAMAP" id="MF_00688">
    <property type="entry name" value="Leu_Phe_trans"/>
    <property type="match status" value="1"/>
</dbReference>
<comment type="function">
    <text evidence="4">Functions in the N-end rule pathway of protein degradation where it conjugates Leu, Phe and, less efficiently, Met from aminoacyl-tRNAs to the N-termini of proteins containing an N-terminal arginine or lysine.</text>
</comment>
<keyword evidence="2 4" id="KW-0808">Transferase</keyword>
<dbReference type="PANTHER" id="PTHR30098:SF2">
    <property type="entry name" value="LEUCYL_PHENYLALANYL-TRNA--PROTEIN TRANSFERASE"/>
    <property type="match status" value="1"/>
</dbReference>
<dbReference type="InterPro" id="IPR042221">
    <property type="entry name" value="Leu/Phe-tRNA_Trfase_N"/>
</dbReference>
<comment type="similarity">
    <text evidence="4">Belongs to the L/F-transferase family.</text>
</comment>
<comment type="catalytic activity">
    <reaction evidence="4">
        <text>N-terminal L-lysyl-[protein] + L-leucyl-tRNA(Leu) = N-terminal L-leucyl-L-lysyl-[protein] + tRNA(Leu) + H(+)</text>
        <dbReference type="Rhea" id="RHEA:12340"/>
        <dbReference type="Rhea" id="RHEA-COMP:9613"/>
        <dbReference type="Rhea" id="RHEA-COMP:9622"/>
        <dbReference type="Rhea" id="RHEA-COMP:12670"/>
        <dbReference type="Rhea" id="RHEA-COMP:12671"/>
        <dbReference type="ChEBI" id="CHEBI:15378"/>
        <dbReference type="ChEBI" id="CHEBI:65249"/>
        <dbReference type="ChEBI" id="CHEBI:78442"/>
        <dbReference type="ChEBI" id="CHEBI:78494"/>
        <dbReference type="ChEBI" id="CHEBI:133043"/>
        <dbReference type="EC" id="2.3.2.6"/>
    </reaction>
</comment>
<dbReference type="EMBL" id="VDUX01000007">
    <property type="protein sequence ID" value="TXL57462.1"/>
    <property type="molecule type" value="Genomic_DNA"/>
</dbReference>
<dbReference type="InterPro" id="IPR016181">
    <property type="entry name" value="Acyl_CoA_acyltransferase"/>
</dbReference>